<dbReference type="GeneID" id="93864103"/>
<reference evidence="9 10" key="1">
    <citation type="submission" date="2010-08" db="EMBL/GenBank/DDBJ databases">
        <title>Complete sequence of Thermoanaerobacterium thermosaccharolyticum DSM 571.</title>
        <authorList>
            <consortium name="US DOE Joint Genome Institute"/>
            <person name="Lucas S."/>
            <person name="Copeland A."/>
            <person name="Lapidus A."/>
            <person name="Cheng J.-F."/>
            <person name="Bruce D."/>
            <person name="Goodwin L."/>
            <person name="Pitluck S."/>
            <person name="Teshima H."/>
            <person name="Detter J.C."/>
            <person name="Han C."/>
            <person name="Tapia R."/>
            <person name="Land M."/>
            <person name="Hauser L."/>
            <person name="Chang Y.-J."/>
            <person name="Jeffries C."/>
            <person name="Kyrpides N."/>
            <person name="Ivanova N."/>
            <person name="Mikhailova N."/>
            <person name="Hemme C.L."/>
            <person name="Woyke T."/>
        </authorList>
    </citation>
    <scope>NUCLEOTIDE SEQUENCE [LARGE SCALE GENOMIC DNA]</scope>
    <source>
        <strain evidence="10">ATCC 7956 / DSM 571 / NCIMB 9385 / NCA 3814 / NCTC 13789 / WDCM 00135 / 2032</strain>
    </source>
</reference>
<feature type="transmembrane region" description="Helical" evidence="7">
    <location>
        <begin position="43"/>
        <end position="64"/>
    </location>
</feature>
<organism evidence="9 10">
    <name type="scientific">Thermoanaerobacterium thermosaccharolyticum (strain ATCC 7956 / DSM 571 / NCIMB 9385 / NCA 3814 / NCTC 13789 / WDCM 00135 / 2032)</name>
    <name type="common">Clostridium thermosaccharolyticum</name>
    <dbReference type="NCBI Taxonomy" id="580327"/>
    <lineage>
        <taxon>Bacteria</taxon>
        <taxon>Bacillati</taxon>
        <taxon>Bacillota</taxon>
        <taxon>Clostridia</taxon>
        <taxon>Thermoanaerobacterales</taxon>
        <taxon>Thermoanaerobacteraceae</taxon>
        <taxon>Thermoanaerobacterium</taxon>
    </lineage>
</organism>
<feature type="domain" description="Major facilitator superfamily (MFS) profile" evidence="8">
    <location>
        <begin position="223"/>
        <end position="428"/>
    </location>
</feature>
<evidence type="ECO:0000256" key="5">
    <source>
        <dbReference type="ARBA" id="ARBA00022989"/>
    </source>
</evidence>
<dbReference type="OrthoDB" id="9763297at2"/>
<accession>D9TPU0</accession>
<feature type="transmembrane region" description="Helical" evidence="7">
    <location>
        <begin position="361"/>
        <end position="384"/>
    </location>
</feature>
<comment type="subcellular location">
    <subcellularLocation>
        <location evidence="1">Cell membrane</location>
        <topology evidence="1">Multi-pass membrane protein</topology>
    </subcellularLocation>
</comment>
<dbReference type="AlphaFoldDB" id="D9TPU0"/>
<dbReference type="SUPFAM" id="SSF103473">
    <property type="entry name" value="MFS general substrate transporter"/>
    <property type="match status" value="1"/>
</dbReference>
<name>D9TPU0_THETC</name>
<dbReference type="InterPro" id="IPR036259">
    <property type="entry name" value="MFS_trans_sf"/>
</dbReference>
<feature type="transmembrane region" description="Helical" evidence="7">
    <location>
        <begin position="290"/>
        <end position="313"/>
    </location>
</feature>
<evidence type="ECO:0000256" key="2">
    <source>
        <dbReference type="ARBA" id="ARBA00022448"/>
    </source>
</evidence>
<keyword evidence="5 7" id="KW-1133">Transmembrane helix</keyword>
<dbReference type="PANTHER" id="PTHR43266:SF9">
    <property type="entry name" value="PERMEASE, MAJOR FACILITATOR SUPERFAMILY-RELATED"/>
    <property type="match status" value="1"/>
</dbReference>
<protein>
    <submittedName>
        <fullName evidence="9">Major facilitator superfamily MFS_1</fullName>
    </submittedName>
</protein>
<proteinExistence type="predicted"/>
<evidence type="ECO:0000256" key="3">
    <source>
        <dbReference type="ARBA" id="ARBA00022475"/>
    </source>
</evidence>
<evidence type="ECO:0000256" key="1">
    <source>
        <dbReference type="ARBA" id="ARBA00004651"/>
    </source>
</evidence>
<dbReference type="InterPro" id="IPR020846">
    <property type="entry name" value="MFS_dom"/>
</dbReference>
<feature type="transmembrane region" description="Helical" evidence="7">
    <location>
        <begin position="325"/>
        <end position="349"/>
    </location>
</feature>
<dbReference type="PROSITE" id="PS50850">
    <property type="entry name" value="MFS"/>
    <property type="match status" value="1"/>
</dbReference>
<dbReference type="HOGENOM" id="CLU_034180_16_4_9"/>
<dbReference type="RefSeq" id="WP_013297739.1">
    <property type="nucleotide sequence ID" value="NC_014410.1"/>
</dbReference>
<dbReference type="EMBL" id="CP002171">
    <property type="protein sequence ID" value="ADL68772.1"/>
    <property type="molecule type" value="Genomic_DNA"/>
</dbReference>
<feature type="transmembrane region" description="Helical" evidence="7">
    <location>
        <begin position="222"/>
        <end position="248"/>
    </location>
</feature>
<feature type="transmembrane region" description="Helical" evidence="7">
    <location>
        <begin position="76"/>
        <end position="94"/>
    </location>
</feature>
<dbReference type="GO" id="GO:0005886">
    <property type="term" value="C:plasma membrane"/>
    <property type="evidence" value="ECO:0007669"/>
    <property type="project" value="UniProtKB-SubCell"/>
</dbReference>
<dbReference type="Proteomes" id="UP000001626">
    <property type="component" value="Chromosome"/>
</dbReference>
<dbReference type="eggNOG" id="COG2814">
    <property type="taxonomic scope" value="Bacteria"/>
</dbReference>
<dbReference type="KEGG" id="ttm:Tthe_1258"/>
<evidence type="ECO:0000256" key="4">
    <source>
        <dbReference type="ARBA" id="ARBA00022692"/>
    </source>
</evidence>
<dbReference type="Gene3D" id="1.20.1250.20">
    <property type="entry name" value="MFS general substrate transporter like domains"/>
    <property type="match status" value="2"/>
</dbReference>
<dbReference type="CDD" id="cd06173">
    <property type="entry name" value="MFS_MefA_like"/>
    <property type="match status" value="1"/>
</dbReference>
<evidence type="ECO:0000256" key="6">
    <source>
        <dbReference type="ARBA" id="ARBA00023136"/>
    </source>
</evidence>
<dbReference type="GO" id="GO:0022857">
    <property type="term" value="F:transmembrane transporter activity"/>
    <property type="evidence" value="ECO:0007669"/>
    <property type="project" value="InterPro"/>
</dbReference>
<keyword evidence="10" id="KW-1185">Reference proteome</keyword>
<dbReference type="InterPro" id="IPR011701">
    <property type="entry name" value="MFS"/>
</dbReference>
<sequence>MNLSIFRKKNFLFLITGKFVSLIGSEMQNFALSLYVLKITGSATKFASVLAITLVPQIVFGNIAGVIADWFDKKRLLMMLDLLSAAIVAIYAVIFKINGVLTLTQIYILSVLLSTISSMFNPTITAVIPSIAEDYELADANGINTMFMNIANLISPVIAGILLEVFNIFIILTINAISFLLSFMCESMLEIQKTNDKPEKINLNSFLNDFLTGIDFIKSKRLILNILIIGIIINFTSNPILSVGLTYISKQILKITDYQYGILQSTFAISMIASPFISSIITKKYKLGKILFLDIFSVSILYFLLSFTISPIYLQGFSYILKPYISLMIIIFFVGLITSIGNIALTTMLQIEIPLKLMGRVIATISTCLMVVTPLGQMIFGILFDKIPSWINIIICASINFVVILFFKNYLLYGEQEHFVTTNDGIEQ</sequence>
<feature type="transmembrane region" description="Helical" evidence="7">
    <location>
        <begin position="168"/>
        <end position="189"/>
    </location>
</feature>
<keyword evidence="4 7" id="KW-0812">Transmembrane</keyword>
<evidence type="ECO:0000259" key="8">
    <source>
        <dbReference type="PROSITE" id="PS50850"/>
    </source>
</evidence>
<evidence type="ECO:0000256" key="7">
    <source>
        <dbReference type="SAM" id="Phobius"/>
    </source>
</evidence>
<evidence type="ECO:0000313" key="10">
    <source>
        <dbReference type="Proteomes" id="UP000001626"/>
    </source>
</evidence>
<feature type="transmembrane region" description="Helical" evidence="7">
    <location>
        <begin position="390"/>
        <end position="407"/>
    </location>
</feature>
<feature type="transmembrane region" description="Helical" evidence="7">
    <location>
        <begin position="106"/>
        <end position="131"/>
    </location>
</feature>
<dbReference type="Pfam" id="PF07690">
    <property type="entry name" value="MFS_1"/>
    <property type="match status" value="1"/>
</dbReference>
<dbReference type="PANTHER" id="PTHR43266">
    <property type="entry name" value="MACROLIDE-EFFLUX PROTEIN"/>
    <property type="match status" value="1"/>
</dbReference>
<keyword evidence="2" id="KW-0813">Transport</keyword>
<keyword evidence="3" id="KW-1003">Cell membrane</keyword>
<gene>
    <name evidence="9" type="ordered locus">Tthe_1258</name>
</gene>
<evidence type="ECO:0000313" key="9">
    <source>
        <dbReference type="EMBL" id="ADL68772.1"/>
    </source>
</evidence>
<keyword evidence="6 7" id="KW-0472">Membrane</keyword>
<feature type="transmembrane region" description="Helical" evidence="7">
    <location>
        <begin position="260"/>
        <end position="278"/>
    </location>
</feature>